<feature type="region of interest" description="Disordered" evidence="1">
    <location>
        <begin position="72"/>
        <end position="128"/>
    </location>
</feature>
<dbReference type="KEGG" id="clup:CLUP02_16356"/>
<dbReference type="EMBL" id="CP019481">
    <property type="protein sequence ID" value="UQC90824.1"/>
    <property type="molecule type" value="Genomic_DNA"/>
</dbReference>
<keyword evidence="3" id="KW-1185">Reference proteome</keyword>
<organism evidence="2 3">
    <name type="scientific">Colletotrichum lupini</name>
    <dbReference type="NCBI Taxonomy" id="145971"/>
    <lineage>
        <taxon>Eukaryota</taxon>
        <taxon>Fungi</taxon>
        <taxon>Dikarya</taxon>
        <taxon>Ascomycota</taxon>
        <taxon>Pezizomycotina</taxon>
        <taxon>Sordariomycetes</taxon>
        <taxon>Hypocreomycetidae</taxon>
        <taxon>Glomerellales</taxon>
        <taxon>Glomerellaceae</taxon>
        <taxon>Colletotrichum</taxon>
        <taxon>Colletotrichum acutatum species complex</taxon>
    </lineage>
</organism>
<evidence type="ECO:0000313" key="2">
    <source>
        <dbReference type="EMBL" id="UQC90824.1"/>
    </source>
</evidence>
<evidence type="ECO:0000313" key="3">
    <source>
        <dbReference type="Proteomes" id="UP000830671"/>
    </source>
</evidence>
<gene>
    <name evidence="2" type="ORF">CLUP02_16356</name>
</gene>
<dbReference type="AlphaFoldDB" id="A0A9Q8T7Q0"/>
<sequence>MPPKAMIFGLESRDFGGLRGGQARRQSPSLPYFPSFNDSSSLTGVNYTGRLPLYSSTARLASTCLFRNVIGRNKTPGRRSLPVAPSVVRKKKSSATFRLSNPQTQLQSARHSKKQEKVRLNEAQSLWS</sequence>
<accession>A0A9Q8T7Q0</accession>
<name>A0A9Q8T7Q0_9PEZI</name>
<protein>
    <submittedName>
        <fullName evidence="2">Uncharacterized protein</fullName>
    </submittedName>
</protein>
<reference evidence="2" key="1">
    <citation type="journal article" date="2021" name="Mol. Plant Microbe Interact.">
        <title>Complete Genome Sequence of the Plant-Pathogenic Fungus Colletotrichum lupini.</title>
        <authorList>
            <person name="Baroncelli R."/>
            <person name="Pensec F."/>
            <person name="Da Lio D."/>
            <person name="Boufleur T."/>
            <person name="Vicente I."/>
            <person name="Sarrocco S."/>
            <person name="Picot A."/>
            <person name="Baraldi E."/>
            <person name="Sukno S."/>
            <person name="Thon M."/>
            <person name="Le Floch G."/>
        </authorList>
    </citation>
    <scope>NUCLEOTIDE SEQUENCE</scope>
    <source>
        <strain evidence="2">IMI 504893</strain>
    </source>
</reference>
<proteinExistence type="predicted"/>
<dbReference type="GeneID" id="73350288"/>
<dbReference type="RefSeq" id="XP_049152425.1">
    <property type="nucleotide sequence ID" value="XM_049295278.1"/>
</dbReference>
<evidence type="ECO:0000256" key="1">
    <source>
        <dbReference type="SAM" id="MobiDB-lite"/>
    </source>
</evidence>
<feature type="compositionally biased region" description="Polar residues" evidence="1">
    <location>
        <begin position="94"/>
        <end position="109"/>
    </location>
</feature>
<dbReference type="Proteomes" id="UP000830671">
    <property type="component" value="Chromosome 9"/>
</dbReference>